<feature type="transmembrane region" description="Helical" evidence="6">
    <location>
        <begin position="379"/>
        <end position="406"/>
    </location>
</feature>
<feature type="domain" description="MacB-like periplasmic core" evidence="8">
    <location>
        <begin position="20"/>
        <end position="242"/>
    </location>
</feature>
<evidence type="ECO:0000259" key="7">
    <source>
        <dbReference type="Pfam" id="PF02687"/>
    </source>
</evidence>
<dbReference type="EMBL" id="CP107006">
    <property type="protein sequence ID" value="UYQ94128.1"/>
    <property type="molecule type" value="Genomic_DNA"/>
</dbReference>
<keyword evidence="3 6" id="KW-0812">Transmembrane</keyword>
<evidence type="ECO:0000313" key="9">
    <source>
        <dbReference type="EMBL" id="UYQ94128.1"/>
    </source>
</evidence>
<evidence type="ECO:0000256" key="2">
    <source>
        <dbReference type="ARBA" id="ARBA00022475"/>
    </source>
</evidence>
<dbReference type="InterPro" id="IPR025857">
    <property type="entry name" value="MacB_PCD"/>
</dbReference>
<dbReference type="RefSeq" id="WP_264282077.1">
    <property type="nucleotide sequence ID" value="NZ_CP107006.1"/>
</dbReference>
<protein>
    <submittedName>
        <fullName evidence="9">ABC transporter permease</fullName>
    </submittedName>
</protein>
<feature type="transmembrane region" description="Helical" evidence="6">
    <location>
        <begin position="715"/>
        <end position="735"/>
    </location>
</feature>
<feature type="transmembrane region" description="Helical" evidence="6">
    <location>
        <begin position="427"/>
        <end position="447"/>
    </location>
</feature>
<evidence type="ECO:0000256" key="5">
    <source>
        <dbReference type="ARBA" id="ARBA00023136"/>
    </source>
</evidence>
<proteinExistence type="predicted"/>
<dbReference type="Proteomes" id="UP001162741">
    <property type="component" value="Chromosome"/>
</dbReference>
<name>A0ABY6J384_9BACT</name>
<evidence type="ECO:0000313" key="10">
    <source>
        <dbReference type="Proteomes" id="UP001162741"/>
    </source>
</evidence>
<feature type="transmembrane region" description="Helical" evidence="6">
    <location>
        <begin position="285"/>
        <end position="307"/>
    </location>
</feature>
<feature type="transmembrane region" description="Helical" evidence="6">
    <location>
        <begin position="332"/>
        <end position="359"/>
    </location>
</feature>
<dbReference type="Pfam" id="PF12704">
    <property type="entry name" value="MacB_PCD"/>
    <property type="match status" value="2"/>
</dbReference>
<reference evidence="9" key="1">
    <citation type="submission" date="2022-10" db="EMBL/GenBank/DDBJ databases">
        <title>Chitinophaga sp. nov., isolated from soil.</title>
        <authorList>
            <person name="Jeon C.O."/>
        </authorList>
    </citation>
    <scope>NUCLEOTIDE SEQUENCE</scope>
    <source>
        <strain evidence="9">R8</strain>
    </source>
</reference>
<dbReference type="PANTHER" id="PTHR30572:SF18">
    <property type="entry name" value="ABC-TYPE MACROLIDE FAMILY EXPORT SYSTEM PERMEASE COMPONENT 2"/>
    <property type="match status" value="1"/>
</dbReference>
<feature type="transmembrane region" description="Helical" evidence="6">
    <location>
        <begin position="21"/>
        <end position="41"/>
    </location>
</feature>
<dbReference type="InterPro" id="IPR003838">
    <property type="entry name" value="ABC3_permease_C"/>
</dbReference>
<evidence type="ECO:0000256" key="4">
    <source>
        <dbReference type="ARBA" id="ARBA00022989"/>
    </source>
</evidence>
<evidence type="ECO:0000256" key="1">
    <source>
        <dbReference type="ARBA" id="ARBA00004651"/>
    </source>
</evidence>
<keyword evidence="10" id="KW-1185">Reference proteome</keyword>
<evidence type="ECO:0000256" key="3">
    <source>
        <dbReference type="ARBA" id="ARBA00022692"/>
    </source>
</evidence>
<feature type="transmembrane region" description="Helical" evidence="6">
    <location>
        <begin position="671"/>
        <end position="694"/>
    </location>
</feature>
<keyword evidence="5 6" id="KW-0472">Membrane</keyword>
<feature type="domain" description="ABC3 transporter permease C-terminal" evidence="7">
    <location>
        <begin position="674"/>
        <end position="783"/>
    </location>
</feature>
<dbReference type="Pfam" id="PF02687">
    <property type="entry name" value="FtsX"/>
    <property type="match status" value="2"/>
</dbReference>
<keyword evidence="2" id="KW-1003">Cell membrane</keyword>
<feature type="domain" description="ABC3 transporter permease C-terminal" evidence="7">
    <location>
        <begin position="291"/>
        <end position="405"/>
    </location>
</feature>
<evidence type="ECO:0000259" key="8">
    <source>
        <dbReference type="Pfam" id="PF12704"/>
    </source>
</evidence>
<keyword evidence="4 6" id="KW-1133">Transmembrane helix</keyword>
<gene>
    <name evidence="9" type="ORF">MKQ68_03355</name>
</gene>
<feature type="domain" description="MacB-like periplasmic core" evidence="8">
    <location>
        <begin position="434"/>
        <end position="635"/>
    </location>
</feature>
<organism evidence="9 10">
    <name type="scientific">Chitinophaga horti</name>
    <dbReference type="NCBI Taxonomy" id="2920382"/>
    <lineage>
        <taxon>Bacteria</taxon>
        <taxon>Pseudomonadati</taxon>
        <taxon>Bacteroidota</taxon>
        <taxon>Chitinophagia</taxon>
        <taxon>Chitinophagales</taxon>
        <taxon>Chitinophagaceae</taxon>
        <taxon>Chitinophaga</taxon>
    </lineage>
</organism>
<dbReference type="InterPro" id="IPR050250">
    <property type="entry name" value="Macrolide_Exporter_MacB"/>
</dbReference>
<dbReference type="PANTHER" id="PTHR30572">
    <property type="entry name" value="MEMBRANE COMPONENT OF TRANSPORTER-RELATED"/>
    <property type="match status" value="1"/>
</dbReference>
<sequence>MIKNYLKIAWRNLLKNKTFSLVNIAGLSLGMAVALLIGLWMHDEVTFNRAHENHDRIVAIMQHQTFNGVKGTQSAVPYLLGDEIRQKYGPDFKHVVMSSWMNTLSVNYGDNAISAKSCFFEPAFPEMMSLNMLNGTRAGLTDPHSAMLSASTAKALFGDQDPIGKVLKVANQLTVKVTGVYEDLPYNTAFRELSVIMPFELFLSSQTWIREMENPWRSNFVCAYGQLADHADLEKVSAKIKDVKLHKVRADDAAFKPEIFLHPMSKWHLYGDWKDGFNTGGRIQFVWLFGIIGAFVLLLACINFMNLSTARSEKRAKEVGIRKSIGSVRSQLLMQFFSESILLALISFAIALVLVQLSLPLFNEVADKRVTLPLPSPLFWLTGLGFAVLTGVLAGSYPALYLSSFAPVKVLKGTYKAGNRAVTPRRLLVVLQFAVSVMLMIGTVVVFKQIRFAKNRPAAYNREGLIAIDMNTPELEKNFAVIRDEMKASGAVTEMAYSTASTTDVNAINNGYTWRGMEPSAQGNFIAMGATHDFGKTIGWQIKEGRDFSREYASDSSAMILNEAAVKFMGLQHPIGEVVKIDGRPYNVVGVIKDMVMESPYAPAFRTAITLGYSGGSVINARLNPAKTTAEALAIAEKIFKKHNPATPFSYAFVDDQYAKKFDAEQRIGKLSAFFAVLAIFISCLGMFGMATFMAEQKVKEIGVRKILGASIAQLWALLSREFVLLVGIALFIATPTAWLLMERWLGRYDYRTDITWSTIAMVALFALTITLVTISYQGIKAALANPVKSLRAE</sequence>
<feature type="transmembrane region" description="Helical" evidence="6">
    <location>
        <begin position="755"/>
        <end position="777"/>
    </location>
</feature>
<comment type="subcellular location">
    <subcellularLocation>
        <location evidence="1">Cell membrane</location>
        <topology evidence="1">Multi-pass membrane protein</topology>
    </subcellularLocation>
</comment>
<evidence type="ECO:0000256" key="6">
    <source>
        <dbReference type="SAM" id="Phobius"/>
    </source>
</evidence>
<accession>A0ABY6J384</accession>